<sequence>MEKLFLSFLGNSLPHAALCAKQMEELFFIDASGALAKSRLFIEEVIKGVLTIEEIELSMTANLYEKLNYLHDQEYMPKTIYQAFDVIRRAGNKAVHDAGFSDMSQVYSAHKKMYEIAVWYYEVYTSEEIKLPVYEVPKPIVQSSGLTEEDVERKIAEMFQQTTQISSVIKEVDVKENPYELSTLKGSYLEREIMRLRISAAEAVENAQSFSEFKKYLHIKRPIQEQVERTLISRNEEKRSNLILLCGSVGDGKSHLLAYLNETQPDLIKDYKIYNDATESFSPNKTALQTLEELFKNFSDQHFEEQEEKVIIAINLGVLHNFINHNHEHYTYEKLKAFITESQIFEQKVLTNYSNDVFDLISFADYQVFELVPGGTESSYLTTLIKKICVQTEDNPFYLAYSKDIEEGRTSILHENYMFLSNVFVQKQIVNLVIQAILQFKISVSSRHFLNFIADLLIPNDFNHEGQLNEYDRLKYSLPNILFNSQGRSQLLDVIARLNPIHSRNETIDTLLVSLNTLSDWRNLIEERIHEEHAKRWLLPFSNGSETIKESFELFVENLVAILYLTDSHFAENLKNPVYQKYVEYVYAFNKCEMSLIKEFYRNLKQAIFNWKGTPLTDYIYLNRLDNELATAQKLKLNAKTNHLESSKLMNLHSFKPFITVKYADDANVRAEFLEVDYSLYELLTKVVNGYRPNKKDAEDATTFVEFLEKIMLFGEKSKELIFDFIEENVKYSLKIDEFDSYVFEKVD</sequence>
<keyword evidence="3" id="KW-1185">Reference proteome</keyword>
<accession>A0A1C0YJG8</accession>
<reference evidence="2 3" key="1">
    <citation type="submission" date="2016-07" db="EMBL/GenBank/DDBJ databases">
        <title>Caryophanon latum genome sequencing.</title>
        <authorList>
            <person name="Verma A."/>
            <person name="Pal Y."/>
            <person name="Krishnamurthi S."/>
        </authorList>
    </citation>
    <scope>NUCLEOTIDE SEQUENCE [LARGE SCALE GENOMIC DNA]</scope>
    <source>
        <strain evidence="2 3">DSM 14151</strain>
    </source>
</reference>
<dbReference type="OrthoDB" id="257964at2"/>
<dbReference type="AlphaFoldDB" id="A0A1C0YJG8"/>
<comment type="caution">
    <text evidence="2">The sequence shown here is derived from an EMBL/GenBank/DDBJ whole genome shotgun (WGS) entry which is preliminary data.</text>
</comment>
<dbReference type="EMBL" id="MATO01000056">
    <property type="protein sequence ID" value="OCS87291.1"/>
    <property type="molecule type" value="Genomic_DNA"/>
</dbReference>
<dbReference type="InterPro" id="IPR017647">
    <property type="entry name" value="Dnd_assoc_3"/>
</dbReference>
<evidence type="ECO:0000313" key="3">
    <source>
        <dbReference type="Proteomes" id="UP000093482"/>
    </source>
</evidence>
<proteinExistence type="predicted"/>
<dbReference type="RefSeq" id="WP_066465818.1">
    <property type="nucleotide sequence ID" value="NZ_MATO01000056.1"/>
</dbReference>
<dbReference type="Proteomes" id="UP000093482">
    <property type="component" value="Unassembled WGS sequence"/>
</dbReference>
<feature type="domain" description="DUF4145" evidence="1">
    <location>
        <begin position="23"/>
        <end position="98"/>
    </location>
</feature>
<gene>
    <name evidence="2" type="ORF">A6K76_02675</name>
</gene>
<evidence type="ECO:0000259" key="1">
    <source>
        <dbReference type="Pfam" id="PF13643"/>
    </source>
</evidence>
<dbReference type="Pfam" id="PF13643">
    <property type="entry name" value="DUF4145"/>
    <property type="match status" value="1"/>
</dbReference>
<dbReference type="NCBIfam" id="TIGR03238">
    <property type="entry name" value="dnd_assoc_3"/>
    <property type="match status" value="1"/>
</dbReference>
<evidence type="ECO:0000313" key="2">
    <source>
        <dbReference type="EMBL" id="OCS87291.1"/>
    </source>
</evidence>
<dbReference type="InterPro" id="IPR025285">
    <property type="entry name" value="DUF4145"/>
</dbReference>
<name>A0A1C0YJG8_9BACL</name>
<organism evidence="2 3">
    <name type="scientific">Caryophanon latum</name>
    <dbReference type="NCBI Taxonomy" id="33977"/>
    <lineage>
        <taxon>Bacteria</taxon>
        <taxon>Bacillati</taxon>
        <taxon>Bacillota</taxon>
        <taxon>Bacilli</taxon>
        <taxon>Bacillales</taxon>
        <taxon>Caryophanaceae</taxon>
        <taxon>Caryophanon</taxon>
    </lineage>
</organism>
<protein>
    <submittedName>
        <fullName evidence="2">DNA phosphorothioation-dependent restriction protein DptF</fullName>
    </submittedName>
</protein>